<dbReference type="GO" id="GO:0000118">
    <property type="term" value="C:histone deacetylase complex"/>
    <property type="evidence" value="ECO:0007669"/>
    <property type="project" value="TreeGrafter"/>
</dbReference>
<evidence type="ECO:0000256" key="1">
    <source>
        <dbReference type="ARBA" id="ARBA00004123"/>
    </source>
</evidence>
<dbReference type="Pfam" id="PF02671">
    <property type="entry name" value="PAH"/>
    <property type="match status" value="1"/>
</dbReference>
<evidence type="ECO:0000313" key="5">
    <source>
        <dbReference type="EMBL" id="TFK26785.1"/>
    </source>
</evidence>
<dbReference type="InterPro" id="IPR003822">
    <property type="entry name" value="PAH"/>
</dbReference>
<dbReference type="Proteomes" id="UP000307440">
    <property type="component" value="Unassembled WGS sequence"/>
</dbReference>
<evidence type="ECO:0000313" key="6">
    <source>
        <dbReference type="Proteomes" id="UP000307440"/>
    </source>
</evidence>
<dbReference type="GO" id="GO:0000785">
    <property type="term" value="C:chromatin"/>
    <property type="evidence" value="ECO:0007669"/>
    <property type="project" value="TreeGrafter"/>
</dbReference>
<name>A0A5C3L226_COPMA</name>
<organism evidence="5 6">
    <name type="scientific">Coprinopsis marcescibilis</name>
    <name type="common">Agaric fungus</name>
    <name type="synonym">Psathyrella marcescibilis</name>
    <dbReference type="NCBI Taxonomy" id="230819"/>
    <lineage>
        <taxon>Eukaryota</taxon>
        <taxon>Fungi</taxon>
        <taxon>Dikarya</taxon>
        <taxon>Basidiomycota</taxon>
        <taxon>Agaricomycotina</taxon>
        <taxon>Agaricomycetes</taxon>
        <taxon>Agaricomycetidae</taxon>
        <taxon>Agaricales</taxon>
        <taxon>Agaricineae</taxon>
        <taxon>Psathyrellaceae</taxon>
        <taxon>Coprinopsis</taxon>
    </lineage>
</organism>
<dbReference type="PROSITE" id="PS51477">
    <property type="entry name" value="PAH"/>
    <property type="match status" value="1"/>
</dbReference>
<dbReference type="PANTHER" id="PTHR12346">
    <property type="entry name" value="SIN3B-RELATED"/>
    <property type="match status" value="1"/>
</dbReference>
<dbReference type="GO" id="GO:0000122">
    <property type="term" value="P:negative regulation of transcription by RNA polymerase II"/>
    <property type="evidence" value="ECO:0007669"/>
    <property type="project" value="TreeGrafter"/>
</dbReference>
<dbReference type="InterPro" id="IPR036600">
    <property type="entry name" value="PAH_sf"/>
</dbReference>
<dbReference type="AlphaFoldDB" id="A0A5C3L226"/>
<reference evidence="5 6" key="1">
    <citation type="journal article" date="2019" name="Nat. Ecol. Evol.">
        <title>Megaphylogeny resolves global patterns of mushroom evolution.</title>
        <authorList>
            <person name="Varga T."/>
            <person name="Krizsan K."/>
            <person name="Foldi C."/>
            <person name="Dima B."/>
            <person name="Sanchez-Garcia M."/>
            <person name="Sanchez-Ramirez S."/>
            <person name="Szollosi G.J."/>
            <person name="Szarkandi J.G."/>
            <person name="Papp V."/>
            <person name="Albert L."/>
            <person name="Andreopoulos W."/>
            <person name="Angelini C."/>
            <person name="Antonin V."/>
            <person name="Barry K.W."/>
            <person name="Bougher N.L."/>
            <person name="Buchanan P."/>
            <person name="Buyck B."/>
            <person name="Bense V."/>
            <person name="Catcheside P."/>
            <person name="Chovatia M."/>
            <person name="Cooper J."/>
            <person name="Damon W."/>
            <person name="Desjardin D."/>
            <person name="Finy P."/>
            <person name="Geml J."/>
            <person name="Haridas S."/>
            <person name="Hughes K."/>
            <person name="Justo A."/>
            <person name="Karasinski D."/>
            <person name="Kautmanova I."/>
            <person name="Kiss B."/>
            <person name="Kocsube S."/>
            <person name="Kotiranta H."/>
            <person name="LaButti K.M."/>
            <person name="Lechner B.E."/>
            <person name="Liimatainen K."/>
            <person name="Lipzen A."/>
            <person name="Lukacs Z."/>
            <person name="Mihaltcheva S."/>
            <person name="Morgado L.N."/>
            <person name="Niskanen T."/>
            <person name="Noordeloos M.E."/>
            <person name="Ohm R.A."/>
            <person name="Ortiz-Santana B."/>
            <person name="Ovrebo C."/>
            <person name="Racz N."/>
            <person name="Riley R."/>
            <person name="Savchenko A."/>
            <person name="Shiryaev A."/>
            <person name="Soop K."/>
            <person name="Spirin V."/>
            <person name="Szebenyi C."/>
            <person name="Tomsovsky M."/>
            <person name="Tulloss R.E."/>
            <person name="Uehling J."/>
            <person name="Grigoriev I.V."/>
            <person name="Vagvolgyi C."/>
            <person name="Papp T."/>
            <person name="Martin F.M."/>
            <person name="Miettinen O."/>
            <person name="Hibbett D.S."/>
            <person name="Nagy L.G."/>
        </authorList>
    </citation>
    <scope>NUCLEOTIDE SEQUENCE [LARGE SCALE GENOMIC DNA]</scope>
    <source>
        <strain evidence="5 6">CBS 121175</strain>
    </source>
</reference>
<dbReference type="OrthoDB" id="10265969at2759"/>
<gene>
    <name evidence="5" type="ORF">FA15DRAFT_257736</name>
</gene>
<dbReference type="InterPro" id="IPR039774">
    <property type="entry name" value="Sin3-like"/>
</dbReference>
<evidence type="ECO:0000256" key="3">
    <source>
        <dbReference type="ARBA" id="ARBA00023242"/>
    </source>
</evidence>
<accession>A0A5C3L226</accession>
<dbReference type="EMBL" id="ML210171">
    <property type="protein sequence ID" value="TFK26785.1"/>
    <property type="molecule type" value="Genomic_DNA"/>
</dbReference>
<dbReference type="STRING" id="230819.A0A5C3L226"/>
<evidence type="ECO:0000256" key="4">
    <source>
        <dbReference type="PROSITE-ProRule" id="PRU00810"/>
    </source>
</evidence>
<proteinExistence type="predicted"/>
<keyword evidence="2" id="KW-0678">Repressor</keyword>
<comment type="subcellular location">
    <subcellularLocation>
        <location evidence="1 4">Nucleus</location>
    </subcellularLocation>
</comment>
<dbReference type="PANTHER" id="PTHR12346:SF0">
    <property type="entry name" value="SIN3A, ISOFORM G"/>
    <property type="match status" value="1"/>
</dbReference>
<dbReference type="Gene3D" id="1.20.1160.11">
    <property type="entry name" value="Paired amphipathic helix"/>
    <property type="match status" value="1"/>
</dbReference>
<keyword evidence="6" id="KW-1185">Reference proteome</keyword>
<sequence length="128" mass="14959">MSSSNALGLHIPSDEERLALRGERDLTLSPTAVNRFAEQPRLTRQDAVDFMALAKARLHDRPRVFNEFVMSMKEWQRNVIGRNELITRIRALFDGYLDLIQGFRMFVPSKYLNDYDTWKFGTQIPPRD</sequence>
<protein>
    <submittedName>
        <fullName evidence="5">Uncharacterized protein</fullName>
    </submittedName>
</protein>
<dbReference type="SUPFAM" id="SSF47762">
    <property type="entry name" value="PAH2 domain"/>
    <property type="match status" value="1"/>
</dbReference>
<dbReference type="GO" id="GO:0003714">
    <property type="term" value="F:transcription corepressor activity"/>
    <property type="evidence" value="ECO:0007669"/>
    <property type="project" value="InterPro"/>
</dbReference>
<evidence type="ECO:0000256" key="2">
    <source>
        <dbReference type="ARBA" id="ARBA00022491"/>
    </source>
</evidence>
<keyword evidence="3 4" id="KW-0539">Nucleus</keyword>